<evidence type="ECO:0000313" key="2">
    <source>
        <dbReference type="Proteomes" id="UP000299102"/>
    </source>
</evidence>
<keyword evidence="2" id="KW-1185">Reference proteome</keyword>
<dbReference type="STRING" id="151549.A0A4C1TQ82"/>
<name>A0A4C1TQ82_EUMVA</name>
<dbReference type="AlphaFoldDB" id="A0A4C1TQ82"/>
<evidence type="ECO:0008006" key="3">
    <source>
        <dbReference type="Google" id="ProtNLM"/>
    </source>
</evidence>
<evidence type="ECO:0000313" key="1">
    <source>
        <dbReference type="EMBL" id="GBP16127.1"/>
    </source>
</evidence>
<proteinExistence type="predicted"/>
<dbReference type="PANTHER" id="PTHR47027:SF20">
    <property type="entry name" value="REVERSE TRANSCRIPTASE-LIKE PROTEIN WITH RNA-DIRECTED DNA POLYMERASE DOMAIN"/>
    <property type="match status" value="1"/>
</dbReference>
<comment type="caution">
    <text evidence="1">The sequence shown here is derived from an EMBL/GenBank/DDBJ whole genome shotgun (WGS) entry which is preliminary data.</text>
</comment>
<dbReference type="EMBL" id="BGZK01000077">
    <property type="protein sequence ID" value="GBP16127.1"/>
    <property type="molecule type" value="Genomic_DNA"/>
</dbReference>
<gene>
    <name evidence="1" type="ORF">EVAR_9848_1</name>
</gene>
<accession>A0A4C1TQ82</accession>
<dbReference type="PANTHER" id="PTHR47027">
    <property type="entry name" value="REVERSE TRANSCRIPTASE DOMAIN-CONTAINING PROTEIN"/>
    <property type="match status" value="1"/>
</dbReference>
<sequence length="231" mass="26127">MEPLTVFIANGSQVLRKNPNASVKVNFERHIASHVLKATKSSDNFETDCFDEVCIEDSPTIANGNPDWGSITYVRRNLKKSVSDESWKRHCLSNSSAANGLFCDRTVTETGLKRIKTSLELNQPVEQAGFRKEFSTIDHIHTLKLLTERYQEKRGPLYIVYIDYQKAVDTVAHESIWEALKKPKCRTTVHRTHQNFADDLVILAETCSQPQYVTEPLNGASMKAGLETKLL</sequence>
<reference evidence="1 2" key="1">
    <citation type="journal article" date="2019" name="Commun. Biol.">
        <title>The bagworm genome reveals a unique fibroin gene that provides high tensile strength.</title>
        <authorList>
            <person name="Kono N."/>
            <person name="Nakamura H."/>
            <person name="Ohtoshi R."/>
            <person name="Tomita M."/>
            <person name="Numata K."/>
            <person name="Arakawa K."/>
        </authorList>
    </citation>
    <scope>NUCLEOTIDE SEQUENCE [LARGE SCALE GENOMIC DNA]</scope>
</reference>
<protein>
    <recommendedName>
        <fullName evidence="3">Reverse transcriptase domain-containing protein</fullName>
    </recommendedName>
</protein>
<dbReference type="Proteomes" id="UP000299102">
    <property type="component" value="Unassembled WGS sequence"/>
</dbReference>
<dbReference type="OrthoDB" id="410104at2759"/>
<organism evidence="1 2">
    <name type="scientific">Eumeta variegata</name>
    <name type="common">Bagworm moth</name>
    <name type="synonym">Eumeta japonica</name>
    <dbReference type="NCBI Taxonomy" id="151549"/>
    <lineage>
        <taxon>Eukaryota</taxon>
        <taxon>Metazoa</taxon>
        <taxon>Ecdysozoa</taxon>
        <taxon>Arthropoda</taxon>
        <taxon>Hexapoda</taxon>
        <taxon>Insecta</taxon>
        <taxon>Pterygota</taxon>
        <taxon>Neoptera</taxon>
        <taxon>Endopterygota</taxon>
        <taxon>Lepidoptera</taxon>
        <taxon>Glossata</taxon>
        <taxon>Ditrysia</taxon>
        <taxon>Tineoidea</taxon>
        <taxon>Psychidae</taxon>
        <taxon>Oiketicinae</taxon>
        <taxon>Eumeta</taxon>
    </lineage>
</organism>